<keyword evidence="1" id="KW-0472">Membrane</keyword>
<reference evidence="3 4" key="1">
    <citation type="journal article" date="2009" name="Appl. Environ. Microbiol.">
        <title>Genomic analysis of 'Elusimicrobium minutum,' the first cultivated representative of the phylum 'Elusimicrobia' (formerly termite group 1).</title>
        <authorList>
            <person name="Herlemann D.P.R."/>
            <person name="Geissinger O."/>
            <person name="Ikeda-Ohtsubo W."/>
            <person name="Kunin V."/>
            <person name="Sun H."/>
            <person name="Lapidus A."/>
            <person name="Hugenholtz P."/>
            <person name="Brune A."/>
        </authorList>
    </citation>
    <scope>NUCLEOTIDE SEQUENCE [LARGE SCALE GENOMIC DNA]</scope>
    <source>
        <strain evidence="3 4">Pei191</strain>
    </source>
</reference>
<feature type="transmembrane region" description="Helical" evidence="1">
    <location>
        <begin position="87"/>
        <end position="109"/>
    </location>
</feature>
<dbReference type="EMBL" id="CP001055">
    <property type="protein sequence ID" value="ACC98238.1"/>
    <property type="molecule type" value="Genomic_DNA"/>
</dbReference>
<proteinExistence type="predicted"/>
<feature type="transmembrane region" description="Helical" evidence="1">
    <location>
        <begin position="133"/>
        <end position="154"/>
    </location>
</feature>
<keyword evidence="1" id="KW-0812">Transmembrane</keyword>
<gene>
    <name evidence="3" type="ordered locus">Emin_0683</name>
</gene>
<evidence type="ECO:0000256" key="1">
    <source>
        <dbReference type="SAM" id="Phobius"/>
    </source>
</evidence>
<evidence type="ECO:0000313" key="4">
    <source>
        <dbReference type="Proteomes" id="UP000001029"/>
    </source>
</evidence>
<dbReference type="Pfam" id="PF12158">
    <property type="entry name" value="DUF3592"/>
    <property type="match status" value="1"/>
</dbReference>
<keyword evidence="4" id="KW-1185">Reference proteome</keyword>
<dbReference type="AlphaFoldDB" id="B2KCB1"/>
<evidence type="ECO:0000259" key="2">
    <source>
        <dbReference type="Pfam" id="PF12158"/>
    </source>
</evidence>
<dbReference type="KEGG" id="emi:Emin_0683"/>
<protein>
    <recommendedName>
        <fullName evidence="2">DUF3592 domain-containing protein</fullName>
    </recommendedName>
</protein>
<feature type="transmembrane region" description="Helical" evidence="1">
    <location>
        <begin position="234"/>
        <end position="256"/>
    </location>
</feature>
<name>B2KCB1_ELUMP</name>
<feature type="domain" description="DUF3592" evidence="2">
    <location>
        <begin position="30"/>
        <end position="84"/>
    </location>
</feature>
<dbReference type="InterPro" id="IPR021994">
    <property type="entry name" value="DUF3592"/>
</dbReference>
<accession>B2KCB1</accession>
<sequence length="262" mass="30533">MLYSFINIFINQTLSSKPRAIGIAKDYVPHHKDNKFYSPVVTFEVEGKEYTFTDMGKYGFIDNTKNKKFTVLYNPQNPQEAEVKQPLFAYNFFVTLLFLVIVYSFAIFFDPDTNKQFSDILYKVIPRKNNDDILILTTALFYFASFGVFMFWFLNHKRKGKIKITAKISGSTNGDKSKKGTPLYIYKMKYSYNGKEYEFKDSMLSRTMPPVIENEVKILISPQNPHDAMVDDAWFTYLFPALFIIFPAILLLVHYLSESGFH</sequence>
<keyword evidence="1" id="KW-1133">Transmembrane helix</keyword>
<evidence type="ECO:0000313" key="3">
    <source>
        <dbReference type="EMBL" id="ACC98238.1"/>
    </source>
</evidence>
<dbReference type="Proteomes" id="UP000001029">
    <property type="component" value="Chromosome"/>
</dbReference>
<dbReference type="HOGENOM" id="CLU_1060647_0_0_0"/>
<organism evidence="3 4">
    <name type="scientific">Elusimicrobium minutum (strain Pei191)</name>
    <dbReference type="NCBI Taxonomy" id="445932"/>
    <lineage>
        <taxon>Bacteria</taxon>
        <taxon>Pseudomonadati</taxon>
        <taxon>Elusimicrobiota</taxon>
        <taxon>Elusimicrobia</taxon>
        <taxon>Elusimicrobiales</taxon>
        <taxon>Elusimicrobiaceae</taxon>
        <taxon>Elusimicrobium</taxon>
    </lineage>
</organism>